<dbReference type="Pfam" id="PF01695">
    <property type="entry name" value="IstB_IS21"/>
    <property type="match status" value="1"/>
</dbReference>
<dbReference type="AlphaFoldDB" id="A0A2S9Q1P3"/>
<accession>A0A2S9Q1P3</accession>
<dbReference type="InterPro" id="IPR002611">
    <property type="entry name" value="IstB_ATP-bd"/>
</dbReference>
<gene>
    <name evidence="2" type="ORF">C6N75_03425</name>
</gene>
<dbReference type="Proteomes" id="UP000239322">
    <property type="component" value="Unassembled WGS sequence"/>
</dbReference>
<protein>
    <recommendedName>
        <fullName evidence="1">IstB-like ATP-binding domain-containing protein</fullName>
    </recommendedName>
</protein>
<dbReference type="GO" id="GO:0006260">
    <property type="term" value="P:DNA replication"/>
    <property type="evidence" value="ECO:0007669"/>
    <property type="project" value="TreeGrafter"/>
</dbReference>
<dbReference type="PANTHER" id="PTHR30050">
    <property type="entry name" value="CHROMOSOMAL REPLICATION INITIATOR PROTEIN DNAA"/>
    <property type="match status" value="1"/>
</dbReference>
<dbReference type="GO" id="GO:0005524">
    <property type="term" value="F:ATP binding"/>
    <property type="evidence" value="ECO:0007669"/>
    <property type="project" value="InterPro"/>
</dbReference>
<comment type="caution">
    <text evidence="2">The sequence shown here is derived from an EMBL/GenBank/DDBJ whole genome shotgun (WGS) entry which is preliminary data.</text>
</comment>
<dbReference type="PANTHER" id="PTHR30050:SF4">
    <property type="entry name" value="ATP-BINDING PROTEIN RV3427C IN INSERTION SEQUENCE-RELATED"/>
    <property type="match status" value="1"/>
</dbReference>
<dbReference type="SUPFAM" id="SSF52540">
    <property type="entry name" value="P-loop containing nucleoside triphosphate hydrolases"/>
    <property type="match status" value="1"/>
</dbReference>
<proteinExistence type="predicted"/>
<evidence type="ECO:0000313" key="2">
    <source>
        <dbReference type="EMBL" id="PRH80568.1"/>
    </source>
</evidence>
<feature type="domain" description="IstB-like ATP-binding" evidence="1">
    <location>
        <begin position="135"/>
        <end position="254"/>
    </location>
</feature>
<organism evidence="2 3">
    <name type="scientific">Streptomyces solincola</name>
    <dbReference type="NCBI Taxonomy" id="2100817"/>
    <lineage>
        <taxon>Bacteria</taxon>
        <taxon>Bacillati</taxon>
        <taxon>Actinomycetota</taxon>
        <taxon>Actinomycetes</taxon>
        <taxon>Kitasatosporales</taxon>
        <taxon>Streptomycetaceae</taxon>
        <taxon>Streptomyces</taxon>
    </lineage>
</organism>
<dbReference type="OrthoDB" id="4079999at2"/>
<dbReference type="InterPro" id="IPR027417">
    <property type="entry name" value="P-loop_NTPase"/>
</dbReference>
<keyword evidence="3" id="KW-1185">Reference proteome</keyword>
<dbReference type="Gene3D" id="3.40.50.300">
    <property type="entry name" value="P-loop containing nucleotide triphosphate hydrolases"/>
    <property type="match status" value="1"/>
</dbReference>
<evidence type="ECO:0000259" key="1">
    <source>
        <dbReference type="Pfam" id="PF01695"/>
    </source>
</evidence>
<reference evidence="2 3" key="1">
    <citation type="submission" date="2018-03" db="EMBL/GenBank/DDBJ databases">
        <title>Novel Streptomyces sp. from soil.</title>
        <authorList>
            <person name="Tan G.Y.A."/>
            <person name="Lee Z.Y."/>
        </authorList>
    </citation>
    <scope>NUCLEOTIDE SEQUENCE [LARGE SCALE GENOMIC DNA]</scope>
    <source>
        <strain evidence="2 3">ST5x</strain>
    </source>
</reference>
<name>A0A2S9Q1P3_9ACTN</name>
<evidence type="ECO:0000313" key="3">
    <source>
        <dbReference type="Proteomes" id="UP000239322"/>
    </source>
</evidence>
<sequence length="279" mass="31493">MTPPDERRTDDMSLTMTAPAIPEARQVVRADGPIAAVASILRRRGMDPGKAALTEDRPDSTDEYQREVYRQAWVNSLRLSGHDDYARFTLAKLHADQFPDHVRTYVDKCVEARARNREQDKLPEDEREIVRPTIQHLILHGSTGTRKTATAAAAGAYAVERGLMTRFVSHSKYLGWLRPDSAPAGLTRTQILERYERCDVLILDDLCEEMDEYATNHVRTLTNNLITARANKGRGTIFTTNLNFDQVEVVLGERLASRIGGRALPLKLVGDDARKPQRW</sequence>
<dbReference type="EMBL" id="PVLV01000049">
    <property type="protein sequence ID" value="PRH80568.1"/>
    <property type="molecule type" value="Genomic_DNA"/>
</dbReference>